<dbReference type="OrthoDB" id="8909229at2"/>
<evidence type="ECO:0000256" key="2">
    <source>
        <dbReference type="ARBA" id="ARBA00009272"/>
    </source>
</evidence>
<keyword evidence="6" id="KW-0966">Cell projection</keyword>
<evidence type="ECO:0000256" key="5">
    <source>
        <dbReference type="HAMAP-Rule" id="MF_00724"/>
    </source>
</evidence>
<dbReference type="GO" id="GO:0003774">
    <property type="term" value="F:cytoskeletal motor activity"/>
    <property type="evidence" value="ECO:0007669"/>
    <property type="project" value="InterPro"/>
</dbReference>
<dbReference type="NCBIfam" id="TIGR00205">
    <property type="entry name" value="fliE"/>
    <property type="match status" value="1"/>
</dbReference>
<dbReference type="PANTHER" id="PTHR34653:SF1">
    <property type="entry name" value="FLAGELLAR HOOK-BASAL BODY COMPLEX PROTEIN FLIE"/>
    <property type="match status" value="1"/>
</dbReference>
<dbReference type="Pfam" id="PF02049">
    <property type="entry name" value="FliE"/>
    <property type="match status" value="1"/>
</dbReference>
<keyword evidence="4 5" id="KW-0975">Bacterial flagellum</keyword>
<sequence>MSVITEQSMLQAMELHKEMAAGEIRVHPDTDASSVGFADLMKQKVATVNADQNFAGAKTAAVEMGQSDDLVGAMVASQKASLSFSAMVQIRNRLVSALDELLKMPL</sequence>
<comment type="similarity">
    <text evidence="2 5">Belongs to the FliE family.</text>
</comment>
<dbReference type="RefSeq" id="WP_136863705.1">
    <property type="nucleotide sequence ID" value="NZ_SWCJ01000008.1"/>
</dbReference>
<keyword evidence="7" id="KW-1185">Reference proteome</keyword>
<proteinExistence type="inferred from homology"/>
<comment type="subcellular location">
    <subcellularLocation>
        <location evidence="1 5">Bacterial flagellum basal body</location>
    </subcellularLocation>
</comment>
<evidence type="ECO:0000256" key="1">
    <source>
        <dbReference type="ARBA" id="ARBA00004117"/>
    </source>
</evidence>
<evidence type="ECO:0000313" key="6">
    <source>
        <dbReference type="EMBL" id="TKB54570.1"/>
    </source>
</evidence>
<dbReference type="EMBL" id="SWCJ01000008">
    <property type="protein sequence ID" value="TKB54570.1"/>
    <property type="molecule type" value="Genomic_DNA"/>
</dbReference>
<evidence type="ECO:0000313" key="7">
    <source>
        <dbReference type="Proteomes" id="UP000305675"/>
    </source>
</evidence>
<dbReference type="PANTHER" id="PTHR34653">
    <property type="match status" value="1"/>
</dbReference>
<keyword evidence="6" id="KW-0969">Cilium</keyword>
<evidence type="ECO:0000256" key="3">
    <source>
        <dbReference type="ARBA" id="ARBA00018024"/>
    </source>
</evidence>
<name>A0A4U1BMP4_9GAMM</name>
<dbReference type="GO" id="GO:0009425">
    <property type="term" value="C:bacterial-type flagellum basal body"/>
    <property type="evidence" value="ECO:0007669"/>
    <property type="project" value="UniProtKB-SubCell"/>
</dbReference>
<dbReference type="Proteomes" id="UP000305675">
    <property type="component" value="Unassembled WGS sequence"/>
</dbReference>
<dbReference type="PRINTS" id="PR01006">
    <property type="entry name" value="FLGHOOKFLIE"/>
</dbReference>
<dbReference type="InterPro" id="IPR001624">
    <property type="entry name" value="FliE"/>
</dbReference>
<comment type="caution">
    <text evidence="6">The sequence shown here is derived from an EMBL/GenBank/DDBJ whole genome shotgun (WGS) entry which is preliminary data.</text>
</comment>
<evidence type="ECO:0000256" key="4">
    <source>
        <dbReference type="ARBA" id="ARBA00023143"/>
    </source>
</evidence>
<organism evidence="6 7">
    <name type="scientific">Ferrimonas aestuarii</name>
    <dbReference type="NCBI Taxonomy" id="2569539"/>
    <lineage>
        <taxon>Bacteria</taxon>
        <taxon>Pseudomonadati</taxon>
        <taxon>Pseudomonadota</taxon>
        <taxon>Gammaproteobacteria</taxon>
        <taxon>Alteromonadales</taxon>
        <taxon>Ferrimonadaceae</taxon>
        <taxon>Ferrimonas</taxon>
    </lineage>
</organism>
<dbReference type="HAMAP" id="MF_00724">
    <property type="entry name" value="FliE"/>
    <property type="match status" value="1"/>
</dbReference>
<dbReference type="AlphaFoldDB" id="A0A4U1BMP4"/>
<dbReference type="GO" id="GO:0005198">
    <property type="term" value="F:structural molecule activity"/>
    <property type="evidence" value="ECO:0007669"/>
    <property type="project" value="UniProtKB-UniRule"/>
</dbReference>
<dbReference type="GO" id="GO:0071973">
    <property type="term" value="P:bacterial-type flagellum-dependent cell motility"/>
    <property type="evidence" value="ECO:0007669"/>
    <property type="project" value="InterPro"/>
</dbReference>
<reference evidence="6 7" key="1">
    <citation type="submission" date="2019-04" db="EMBL/GenBank/DDBJ databases">
        <authorList>
            <person name="Hwang J.C."/>
        </authorList>
    </citation>
    <scope>NUCLEOTIDE SEQUENCE [LARGE SCALE GENOMIC DNA]</scope>
    <source>
        <strain evidence="6 7">IMCC35002</strain>
    </source>
</reference>
<accession>A0A4U1BMP4</accession>
<keyword evidence="6" id="KW-0282">Flagellum</keyword>
<protein>
    <recommendedName>
        <fullName evidence="3 5">Flagellar hook-basal body complex protein FliE</fullName>
    </recommendedName>
</protein>
<gene>
    <name evidence="5 6" type="primary">fliE</name>
    <name evidence="6" type="ORF">FCL42_12215</name>
</gene>